<evidence type="ECO:0000256" key="5">
    <source>
        <dbReference type="ARBA" id="ARBA00022989"/>
    </source>
</evidence>
<feature type="transmembrane region" description="Helical" evidence="7">
    <location>
        <begin position="47"/>
        <end position="65"/>
    </location>
</feature>
<keyword evidence="4" id="KW-0029">Amino-acid transport</keyword>
<proteinExistence type="predicted"/>
<dbReference type="AlphaFoldDB" id="A0AAD5RT62"/>
<name>A0AAD5RT62_9PEZI</name>
<keyword evidence="6 7" id="KW-0472">Membrane</keyword>
<dbReference type="GO" id="GO:0015171">
    <property type="term" value="F:amino acid transmembrane transporter activity"/>
    <property type="evidence" value="ECO:0007669"/>
    <property type="project" value="TreeGrafter"/>
</dbReference>
<feature type="transmembrane region" description="Helical" evidence="7">
    <location>
        <begin position="151"/>
        <end position="171"/>
    </location>
</feature>
<feature type="transmembrane region" description="Helical" evidence="7">
    <location>
        <begin position="438"/>
        <end position="462"/>
    </location>
</feature>
<evidence type="ECO:0000256" key="2">
    <source>
        <dbReference type="ARBA" id="ARBA00022448"/>
    </source>
</evidence>
<evidence type="ECO:0000259" key="8">
    <source>
        <dbReference type="Pfam" id="PF00324"/>
    </source>
</evidence>
<evidence type="ECO:0000256" key="4">
    <source>
        <dbReference type="ARBA" id="ARBA00022970"/>
    </source>
</evidence>
<feature type="transmembrane region" description="Helical" evidence="7">
    <location>
        <begin position="395"/>
        <end position="418"/>
    </location>
</feature>
<dbReference type="Proteomes" id="UP001201980">
    <property type="component" value="Unassembled WGS sequence"/>
</dbReference>
<feature type="domain" description="Amino acid permease/ SLC12A" evidence="8">
    <location>
        <begin position="47"/>
        <end position="497"/>
    </location>
</feature>
<sequence>MTIRPQSQESRTPHMSVDIDHPDAEVEAIVEPKEDVQLRRSITSTQMILMALGTSIGAGLFFGTGEALASGGPGYTACSPIVCTMLALGEMAATYPVAGAFYDYAVRFVDPAWGFAMGWNYVMNWLIVLPFELTVISNQLAYWYPPNSVLHTSWCSVLIFGALLIPITIVSIKGSKWFAKTELILSIVKSTTLVIFVLTSIVIASNGVASDPRETVGSRYWKVPGAFSNGYKGFILVFRIAGMSYGGTEMLGLTAAECKEPKKMLPLASKITIGRIALLYLVPLTMLGFVLPSDHPGLSGGRFSPFVLASELAGLPVMANFFSAAILLAIFSMANAAAFASSRALQALCHKGMGPSWGVKVRNNGLPIGALAVSLAFSLLAFIGVSPDGHAIFDWLLSLSGVSNYCTWFTICLSHIRLRNALKQHSIPLDCLSWKSRLGVGGSWFAMAGCILCLVAQIVGSFLPLEGGPTVGRFFRDVLGVFVIGSFYGGYQIWHKLGNGTWVLPKPITYDLIDPHFQAPTEKDSTSCSSIKTNAV</sequence>
<keyword evidence="5 7" id="KW-1133">Transmembrane helix</keyword>
<accession>A0AAD5RT62</accession>
<dbReference type="PANTHER" id="PTHR43341:SF1">
    <property type="entry name" value="GENERAL AMINO-ACID PERMEASE GAP1"/>
    <property type="match status" value="1"/>
</dbReference>
<evidence type="ECO:0000256" key="1">
    <source>
        <dbReference type="ARBA" id="ARBA00004141"/>
    </source>
</evidence>
<dbReference type="GO" id="GO:0016020">
    <property type="term" value="C:membrane"/>
    <property type="evidence" value="ECO:0007669"/>
    <property type="project" value="UniProtKB-SubCell"/>
</dbReference>
<protein>
    <submittedName>
        <fullName evidence="9">Amino acid permease</fullName>
    </submittedName>
</protein>
<dbReference type="Gene3D" id="1.20.1740.10">
    <property type="entry name" value="Amino acid/polyamine transporter I"/>
    <property type="match status" value="1"/>
</dbReference>
<dbReference type="PANTHER" id="PTHR43341">
    <property type="entry name" value="AMINO ACID PERMEASE"/>
    <property type="match status" value="1"/>
</dbReference>
<evidence type="ECO:0000256" key="3">
    <source>
        <dbReference type="ARBA" id="ARBA00022692"/>
    </source>
</evidence>
<dbReference type="InterPro" id="IPR004841">
    <property type="entry name" value="AA-permease/SLC12A_dom"/>
</dbReference>
<reference evidence="9" key="1">
    <citation type="submission" date="2022-07" db="EMBL/GenBank/DDBJ databases">
        <title>Draft genome sequence of Zalerion maritima ATCC 34329, a (micro)plastics degrading marine fungus.</title>
        <authorList>
            <person name="Paco A."/>
            <person name="Goncalves M.F.M."/>
            <person name="Rocha-Santos T.A.P."/>
            <person name="Alves A."/>
        </authorList>
    </citation>
    <scope>NUCLEOTIDE SEQUENCE</scope>
    <source>
        <strain evidence="9">ATCC 34329</strain>
    </source>
</reference>
<keyword evidence="10" id="KW-1185">Reference proteome</keyword>
<feature type="transmembrane region" description="Helical" evidence="7">
    <location>
        <begin position="234"/>
        <end position="256"/>
    </location>
</feature>
<evidence type="ECO:0000256" key="6">
    <source>
        <dbReference type="ARBA" id="ARBA00023136"/>
    </source>
</evidence>
<evidence type="ECO:0000256" key="7">
    <source>
        <dbReference type="SAM" id="Phobius"/>
    </source>
</evidence>
<dbReference type="PIRSF" id="PIRSF006060">
    <property type="entry name" value="AA_transporter"/>
    <property type="match status" value="1"/>
</dbReference>
<keyword evidence="3 7" id="KW-0812">Transmembrane</keyword>
<feature type="transmembrane region" description="Helical" evidence="7">
    <location>
        <begin position="313"/>
        <end position="340"/>
    </location>
</feature>
<evidence type="ECO:0000313" key="9">
    <source>
        <dbReference type="EMBL" id="KAJ2903545.1"/>
    </source>
</evidence>
<dbReference type="InterPro" id="IPR050524">
    <property type="entry name" value="APC_YAT"/>
</dbReference>
<feature type="transmembrane region" description="Helical" evidence="7">
    <location>
        <begin position="276"/>
        <end position="293"/>
    </location>
</feature>
<keyword evidence="2" id="KW-0813">Transport</keyword>
<feature type="transmembrane region" description="Helical" evidence="7">
    <location>
        <begin position="183"/>
        <end position="204"/>
    </location>
</feature>
<comment type="subcellular location">
    <subcellularLocation>
        <location evidence="1">Membrane</location>
        <topology evidence="1">Multi-pass membrane protein</topology>
    </subcellularLocation>
</comment>
<organism evidence="9 10">
    <name type="scientific">Zalerion maritima</name>
    <dbReference type="NCBI Taxonomy" id="339359"/>
    <lineage>
        <taxon>Eukaryota</taxon>
        <taxon>Fungi</taxon>
        <taxon>Dikarya</taxon>
        <taxon>Ascomycota</taxon>
        <taxon>Pezizomycotina</taxon>
        <taxon>Sordariomycetes</taxon>
        <taxon>Lulworthiomycetidae</taxon>
        <taxon>Lulworthiales</taxon>
        <taxon>Lulworthiaceae</taxon>
        <taxon>Zalerion</taxon>
    </lineage>
</organism>
<feature type="transmembrane region" description="Helical" evidence="7">
    <location>
        <begin position="361"/>
        <end position="383"/>
    </location>
</feature>
<comment type="caution">
    <text evidence="9">The sequence shown here is derived from an EMBL/GenBank/DDBJ whole genome shotgun (WGS) entry which is preliminary data.</text>
</comment>
<evidence type="ECO:0000313" key="10">
    <source>
        <dbReference type="Proteomes" id="UP001201980"/>
    </source>
</evidence>
<dbReference type="Pfam" id="PF00324">
    <property type="entry name" value="AA_permease"/>
    <property type="match status" value="1"/>
</dbReference>
<feature type="transmembrane region" description="Helical" evidence="7">
    <location>
        <begin position="112"/>
        <end position="131"/>
    </location>
</feature>
<dbReference type="EMBL" id="JAKWBI020000078">
    <property type="protein sequence ID" value="KAJ2903545.1"/>
    <property type="molecule type" value="Genomic_DNA"/>
</dbReference>
<feature type="transmembrane region" description="Helical" evidence="7">
    <location>
        <begin position="85"/>
        <end position="105"/>
    </location>
</feature>
<feature type="transmembrane region" description="Helical" evidence="7">
    <location>
        <begin position="474"/>
        <end position="494"/>
    </location>
</feature>
<gene>
    <name evidence="9" type="ORF">MKZ38_009670</name>
</gene>